<dbReference type="Proteomes" id="UP000199220">
    <property type="component" value="Unassembled WGS sequence"/>
</dbReference>
<name>A0A1H5BFB3_9MICO</name>
<dbReference type="SUPFAM" id="SSF89733">
    <property type="entry name" value="L-sulfolactate dehydrogenase-like"/>
    <property type="match status" value="1"/>
</dbReference>
<feature type="compositionally biased region" description="Basic and acidic residues" evidence="3">
    <location>
        <begin position="299"/>
        <end position="312"/>
    </location>
</feature>
<keyword evidence="5" id="KW-1185">Reference proteome</keyword>
<dbReference type="InterPro" id="IPR036111">
    <property type="entry name" value="Mal/L-sulfo/L-lacto_DH-like_sf"/>
</dbReference>
<reference evidence="5" key="1">
    <citation type="submission" date="2016-10" db="EMBL/GenBank/DDBJ databases">
        <authorList>
            <person name="Varghese N."/>
            <person name="Submissions S."/>
        </authorList>
    </citation>
    <scope>NUCLEOTIDE SEQUENCE [LARGE SCALE GENOMIC DNA]</scope>
    <source>
        <strain evidence="5">DSM 21368</strain>
    </source>
</reference>
<evidence type="ECO:0000256" key="2">
    <source>
        <dbReference type="ARBA" id="ARBA00023002"/>
    </source>
</evidence>
<protein>
    <submittedName>
        <fullName evidence="4">Malate/lactate/ureidoglycolate dehydrogenase, LDH2 family</fullName>
    </submittedName>
</protein>
<keyword evidence="2" id="KW-0560">Oxidoreductase</keyword>
<dbReference type="GO" id="GO:0016491">
    <property type="term" value="F:oxidoreductase activity"/>
    <property type="evidence" value="ECO:0007669"/>
    <property type="project" value="UniProtKB-KW"/>
</dbReference>
<dbReference type="InterPro" id="IPR003767">
    <property type="entry name" value="Malate/L-lactate_DH-like"/>
</dbReference>
<feature type="region of interest" description="Disordered" evidence="3">
    <location>
        <begin position="281"/>
        <end position="313"/>
    </location>
</feature>
<dbReference type="Gene3D" id="3.30.60.50">
    <property type="entry name" value="Hypothetical oxidoreductase yiak, domain 3"/>
    <property type="match status" value="1"/>
</dbReference>
<dbReference type="PANTHER" id="PTHR11091:SF0">
    <property type="entry name" value="MALATE DEHYDROGENASE"/>
    <property type="match status" value="1"/>
</dbReference>
<accession>A0A1H5BFB3</accession>
<evidence type="ECO:0000313" key="4">
    <source>
        <dbReference type="EMBL" id="SED52948.1"/>
    </source>
</evidence>
<dbReference type="InterPro" id="IPR043144">
    <property type="entry name" value="Mal/L-sulf/L-lact_DH-like_ah"/>
</dbReference>
<dbReference type="EMBL" id="FNTX01000001">
    <property type="protein sequence ID" value="SED52948.1"/>
    <property type="molecule type" value="Genomic_DNA"/>
</dbReference>
<evidence type="ECO:0000256" key="1">
    <source>
        <dbReference type="ARBA" id="ARBA00006056"/>
    </source>
</evidence>
<dbReference type="STRING" id="648782.SAMN04488554_0085"/>
<gene>
    <name evidence="4" type="ORF">SAMN04488554_0085</name>
</gene>
<organism evidence="4 5">
    <name type="scientific">Ruania alba</name>
    <dbReference type="NCBI Taxonomy" id="648782"/>
    <lineage>
        <taxon>Bacteria</taxon>
        <taxon>Bacillati</taxon>
        <taxon>Actinomycetota</taxon>
        <taxon>Actinomycetes</taxon>
        <taxon>Micrococcales</taxon>
        <taxon>Ruaniaceae</taxon>
        <taxon>Ruania</taxon>
    </lineage>
</organism>
<dbReference type="RefSeq" id="WP_089771191.1">
    <property type="nucleotide sequence ID" value="NZ_FNTX01000001.1"/>
</dbReference>
<dbReference type="PANTHER" id="PTHR11091">
    <property type="entry name" value="OXIDOREDUCTASE-RELATED"/>
    <property type="match status" value="1"/>
</dbReference>
<dbReference type="InterPro" id="IPR043143">
    <property type="entry name" value="Mal/L-sulf/L-lact_DH-like_NADP"/>
</dbReference>
<comment type="similarity">
    <text evidence="1">Belongs to the LDH2/MDH2 oxidoreductase family.</text>
</comment>
<dbReference type="Gene3D" id="1.10.1530.10">
    <property type="match status" value="1"/>
</dbReference>
<dbReference type="Gene3D" id="3.30.1370.60">
    <property type="entry name" value="Hypothetical oxidoreductase yiak, domain 2"/>
    <property type="match status" value="1"/>
</dbReference>
<evidence type="ECO:0000313" key="5">
    <source>
        <dbReference type="Proteomes" id="UP000199220"/>
    </source>
</evidence>
<dbReference type="Pfam" id="PF02615">
    <property type="entry name" value="Ldh_2"/>
    <property type="match status" value="1"/>
</dbReference>
<dbReference type="OrthoDB" id="924592at2"/>
<evidence type="ECO:0000256" key="3">
    <source>
        <dbReference type="SAM" id="MobiDB-lite"/>
    </source>
</evidence>
<dbReference type="AlphaFoldDB" id="A0A1H5BFB3"/>
<sequence length="333" mass="34535">MIVTVEAATRVAADLLESAGVPKDAALLQADLLVVAQAKGVPSHGLLRLPRLLRRIGNGVASATARGEHHWLTPAHLSVDGCQGLGPVVAMSALDAAEPAARRFGIALVSIARTNHLGMLSWYTEQLAKRGLVTIAATTSEALVHAHHGTNAVIGTNPISIAVPADQPVVLDMATSEVSMGKVHDYAARGEPLEEGWALDSSGRPTTDAVAASSGALAPLGPKGYALGVTLGALVAHLTPSATGTAVRGTLDDTESANKGDVFIVVDAAPATPVDAYLDEVRGSRPADPGVPISIPGERSSDRRRAAERDGLEVDDALWNELNDWPRTPQPHL</sequence>
<proteinExistence type="inferred from homology"/>